<evidence type="ECO:0000256" key="1">
    <source>
        <dbReference type="ARBA" id="ARBA00004651"/>
    </source>
</evidence>
<dbReference type="AlphaFoldDB" id="A0A7L9J0M7"/>
<feature type="compositionally biased region" description="Basic and acidic residues" evidence="6">
    <location>
        <begin position="358"/>
        <end position="374"/>
    </location>
</feature>
<organism evidence="8 9">
    <name type="scientific">Janibacter indicus</name>
    <dbReference type="NCBI Taxonomy" id="857417"/>
    <lineage>
        <taxon>Bacteria</taxon>
        <taxon>Bacillati</taxon>
        <taxon>Actinomycetota</taxon>
        <taxon>Actinomycetes</taxon>
        <taxon>Micrococcales</taxon>
        <taxon>Intrasporangiaceae</taxon>
        <taxon>Janibacter</taxon>
    </lineage>
</organism>
<dbReference type="PANTHER" id="PTHR30213">
    <property type="entry name" value="INNER MEMBRANE PROTEIN YHJD"/>
    <property type="match status" value="1"/>
</dbReference>
<accession>A0A7L9J0M7</accession>
<keyword evidence="3 7" id="KW-0812">Transmembrane</keyword>
<feature type="compositionally biased region" description="Basic and acidic residues" evidence="6">
    <location>
        <begin position="328"/>
        <end position="341"/>
    </location>
</feature>
<dbReference type="NCBIfam" id="TIGR00765">
    <property type="entry name" value="yihY_not_rbn"/>
    <property type="match status" value="1"/>
</dbReference>
<keyword evidence="4 7" id="KW-1133">Transmembrane helix</keyword>
<dbReference type="EMBL" id="CP062789">
    <property type="protein sequence ID" value="QOK22792.1"/>
    <property type="molecule type" value="Genomic_DNA"/>
</dbReference>
<gene>
    <name evidence="8" type="ORF">IGS73_17430</name>
</gene>
<dbReference type="InterPro" id="IPR017039">
    <property type="entry name" value="Virul_fac_BrkB"/>
</dbReference>
<evidence type="ECO:0000313" key="9">
    <source>
        <dbReference type="Proteomes" id="UP000593998"/>
    </source>
</evidence>
<feature type="compositionally biased region" description="Basic and acidic residues" evidence="6">
    <location>
        <begin position="11"/>
        <end position="30"/>
    </location>
</feature>
<feature type="transmembrane region" description="Helical" evidence="7">
    <location>
        <begin position="58"/>
        <end position="81"/>
    </location>
</feature>
<evidence type="ECO:0000256" key="6">
    <source>
        <dbReference type="SAM" id="MobiDB-lite"/>
    </source>
</evidence>
<evidence type="ECO:0000313" key="8">
    <source>
        <dbReference type="EMBL" id="QOK22792.1"/>
    </source>
</evidence>
<keyword evidence="2" id="KW-1003">Cell membrane</keyword>
<comment type="subcellular location">
    <subcellularLocation>
        <location evidence="1">Cell membrane</location>
        <topology evidence="1">Multi-pass membrane protein</topology>
    </subcellularLocation>
</comment>
<name>A0A7L9J0M7_9MICO</name>
<feature type="transmembrane region" description="Helical" evidence="7">
    <location>
        <begin position="167"/>
        <end position="188"/>
    </location>
</feature>
<reference evidence="8 9" key="1">
    <citation type="submission" date="2020-10" db="EMBL/GenBank/DDBJ databases">
        <title>Janibacter indicus TT2 genome sequence.</title>
        <authorList>
            <person name="Lee K."/>
            <person name="Ganzorig M."/>
        </authorList>
    </citation>
    <scope>NUCLEOTIDE SEQUENCE [LARGE SCALE GENOMIC DNA]</scope>
    <source>
        <strain evidence="8 9">TT2</strain>
    </source>
</reference>
<feature type="transmembrane region" description="Helical" evidence="7">
    <location>
        <begin position="279"/>
        <end position="300"/>
    </location>
</feature>
<sequence length="374" mass="40532">MVAPVNARALTGDEDHGKAPHPEDDAKADSPAKITSAGWKFTGRKAVREFLADQCTDLAAALTYYAVLAIFPALIAIFSLLGLVGQSQTTIDAVMPVLKQVLGSSGSQTLEPVVRSLATSPGAGLALILGLATALWSASGYVTAFSRAMNRVYEIGEGRPIWKLRPLMLLITLVMVLLVVLVALMLVLSGPAAQAIGDLIGLGSTALTVWSIAKWPVILVLVMLIVAILYYTTPNVQQPKFRWISVGAGIAILVWILISLAFGLYIVNFSNYGSTYGSFAGVVIFLLWLWITNLALLFGAEVDAELERSRQLMAGIEAERDIQLPVRDDTKIRKDEKKEQQDIEQAANLRHSSGQTTDTDKTEDPRKDTDRRPS</sequence>
<evidence type="ECO:0000256" key="3">
    <source>
        <dbReference type="ARBA" id="ARBA00022692"/>
    </source>
</evidence>
<feature type="transmembrane region" description="Helical" evidence="7">
    <location>
        <begin position="123"/>
        <end position="146"/>
    </location>
</feature>
<evidence type="ECO:0000256" key="5">
    <source>
        <dbReference type="ARBA" id="ARBA00023136"/>
    </source>
</evidence>
<dbReference type="Proteomes" id="UP000593998">
    <property type="component" value="Chromosome"/>
</dbReference>
<keyword evidence="5 7" id="KW-0472">Membrane</keyword>
<evidence type="ECO:0000256" key="2">
    <source>
        <dbReference type="ARBA" id="ARBA00022475"/>
    </source>
</evidence>
<dbReference type="GO" id="GO:0005886">
    <property type="term" value="C:plasma membrane"/>
    <property type="evidence" value="ECO:0007669"/>
    <property type="project" value="UniProtKB-SubCell"/>
</dbReference>
<protein>
    <submittedName>
        <fullName evidence="8">YihY/virulence factor BrkB family protein</fullName>
    </submittedName>
</protein>
<evidence type="ECO:0000256" key="4">
    <source>
        <dbReference type="ARBA" id="ARBA00022989"/>
    </source>
</evidence>
<feature type="region of interest" description="Disordered" evidence="6">
    <location>
        <begin position="10"/>
        <end position="31"/>
    </location>
</feature>
<dbReference type="Pfam" id="PF03631">
    <property type="entry name" value="Virul_fac_BrkB"/>
    <property type="match status" value="1"/>
</dbReference>
<feature type="region of interest" description="Disordered" evidence="6">
    <location>
        <begin position="328"/>
        <end position="374"/>
    </location>
</feature>
<feature type="transmembrane region" description="Helical" evidence="7">
    <location>
        <begin position="243"/>
        <end position="267"/>
    </location>
</feature>
<evidence type="ECO:0000256" key="7">
    <source>
        <dbReference type="SAM" id="Phobius"/>
    </source>
</evidence>
<proteinExistence type="predicted"/>
<dbReference type="PANTHER" id="PTHR30213:SF0">
    <property type="entry name" value="UPF0761 MEMBRANE PROTEIN YIHY"/>
    <property type="match status" value="1"/>
</dbReference>
<feature type="transmembrane region" description="Helical" evidence="7">
    <location>
        <begin position="208"/>
        <end position="231"/>
    </location>
</feature>